<gene>
    <name evidence="2" type="ORF">HN018_22770</name>
</gene>
<evidence type="ECO:0000313" key="3">
    <source>
        <dbReference type="Proteomes" id="UP000500767"/>
    </source>
</evidence>
<feature type="transmembrane region" description="Helical" evidence="1">
    <location>
        <begin position="80"/>
        <end position="104"/>
    </location>
</feature>
<keyword evidence="1" id="KW-0812">Transmembrane</keyword>
<feature type="transmembrane region" description="Helical" evidence="1">
    <location>
        <begin position="124"/>
        <end position="145"/>
    </location>
</feature>
<evidence type="ECO:0000313" key="2">
    <source>
        <dbReference type="EMBL" id="QKE93027.1"/>
    </source>
</evidence>
<proteinExistence type="predicted"/>
<organism evidence="2 3">
    <name type="scientific">Lichenicola cladoniae</name>
    <dbReference type="NCBI Taxonomy" id="1484109"/>
    <lineage>
        <taxon>Bacteria</taxon>
        <taxon>Pseudomonadati</taxon>
        <taxon>Pseudomonadota</taxon>
        <taxon>Alphaproteobacteria</taxon>
        <taxon>Acetobacterales</taxon>
        <taxon>Acetobacteraceae</taxon>
        <taxon>Lichenicola</taxon>
    </lineage>
</organism>
<dbReference type="EMBL" id="CP053709">
    <property type="protein sequence ID" value="QKE93027.1"/>
    <property type="molecule type" value="Genomic_DNA"/>
</dbReference>
<dbReference type="AlphaFoldDB" id="A0A6M8HXV8"/>
<reference evidence="2 3" key="1">
    <citation type="journal article" date="2014" name="World J. Microbiol. Biotechnol.">
        <title>Biodiversity and physiological characteristics of Antarctic and Arctic lichens-associated bacteria.</title>
        <authorList>
            <person name="Lee Y.M."/>
            <person name="Kim E.H."/>
            <person name="Lee H.K."/>
            <person name="Hong S.G."/>
        </authorList>
    </citation>
    <scope>NUCLEOTIDE SEQUENCE [LARGE SCALE GENOMIC DNA]</scope>
    <source>
        <strain evidence="2 3">PAMC 26569</strain>
        <plasmid evidence="2">unnamed1</plasmid>
    </source>
</reference>
<geneLocation type="plasmid" evidence="2 3">
    <name>unnamed1</name>
</geneLocation>
<protein>
    <submittedName>
        <fullName evidence="2">Uncharacterized protein</fullName>
    </submittedName>
</protein>
<keyword evidence="2" id="KW-0614">Plasmid</keyword>
<keyword evidence="3" id="KW-1185">Reference proteome</keyword>
<keyword evidence="1" id="KW-0472">Membrane</keyword>
<keyword evidence="1" id="KW-1133">Transmembrane helix</keyword>
<name>A0A6M8HXV8_9PROT</name>
<dbReference type="Proteomes" id="UP000500767">
    <property type="component" value="Plasmid unnamed1"/>
</dbReference>
<accession>A0A6M8HXV8</accession>
<dbReference type="KEGG" id="lck:HN018_22770"/>
<evidence type="ECO:0000256" key="1">
    <source>
        <dbReference type="SAM" id="Phobius"/>
    </source>
</evidence>
<sequence>MRGGLDRLAAAQAAQTASLKAQGAAAAEQDRLTAALIAVRKREKRLAGKSVPSVEVPAPRPDLVVGDKPEKYELPVVIRFAVQVITGTLAFGLVAGAALLLSQFVDFIETRHVSPYVVTGLRGVELLIFGADMLVMTIFVVVEALDLSRSLLVKAWKTMFRRSTG</sequence>
<dbReference type="RefSeq" id="WP_171836877.1">
    <property type="nucleotide sequence ID" value="NZ_CP053709.1"/>
</dbReference>